<dbReference type="PANTHER" id="PTHR30042:SF2">
    <property type="entry name" value="POTASSIUM-TRANSPORTING ATPASE KDPC SUBUNIT"/>
    <property type="match status" value="1"/>
</dbReference>
<comment type="function">
    <text evidence="11">Part of the high-affinity ATP-driven potassium transport (or Kdp) system, which catalyzes the hydrolysis of ATP coupled with the electrogenic transport of potassium into the cytoplasm. This subunit acts as a catalytic chaperone that increases the ATP-binding affinity of the ATP-hydrolyzing subunit KdpB by the formation of a transient KdpB/KdpC/ATP ternary complex.</text>
</comment>
<keyword evidence="5 11" id="KW-0547">Nucleotide-binding</keyword>
<keyword evidence="13" id="KW-1185">Reference proteome</keyword>
<dbReference type="GO" id="GO:0005886">
    <property type="term" value="C:plasma membrane"/>
    <property type="evidence" value="ECO:0007669"/>
    <property type="project" value="UniProtKB-SubCell"/>
</dbReference>
<comment type="subunit">
    <text evidence="11">The system is composed of three essential subunits: KdpA, KdpB and KdpC.</text>
</comment>
<evidence type="ECO:0000256" key="10">
    <source>
        <dbReference type="ARBA" id="ARBA00023136"/>
    </source>
</evidence>
<dbReference type="GO" id="GO:0008556">
    <property type="term" value="F:P-type potassium transmembrane transporter activity"/>
    <property type="evidence" value="ECO:0007669"/>
    <property type="project" value="InterPro"/>
</dbReference>
<evidence type="ECO:0000256" key="5">
    <source>
        <dbReference type="ARBA" id="ARBA00022741"/>
    </source>
</evidence>
<comment type="subcellular location">
    <subcellularLocation>
        <location evidence="11">Cell membrane</location>
        <topology evidence="11">Single-pass membrane protein</topology>
    </subcellularLocation>
</comment>
<keyword evidence="3 11" id="KW-0633">Potassium transport</keyword>
<evidence type="ECO:0000313" key="12">
    <source>
        <dbReference type="EMBL" id="TDU90196.1"/>
    </source>
</evidence>
<dbReference type="Proteomes" id="UP000295151">
    <property type="component" value="Unassembled WGS sequence"/>
</dbReference>
<dbReference type="InterPro" id="IPR003820">
    <property type="entry name" value="KdpC"/>
</dbReference>
<dbReference type="NCBIfam" id="TIGR00681">
    <property type="entry name" value="kdpC"/>
    <property type="match status" value="1"/>
</dbReference>
<dbReference type="RefSeq" id="WP_133980141.1">
    <property type="nucleotide sequence ID" value="NZ_SOCE01000001.1"/>
</dbReference>
<dbReference type="EMBL" id="SOCE01000001">
    <property type="protein sequence ID" value="TDU90196.1"/>
    <property type="molecule type" value="Genomic_DNA"/>
</dbReference>
<protein>
    <recommendedName>
        <fullName evidence="11">Potassium-transporting ATPase KdpC subunit</fullName>
    </recommendedName>
    <alternativeName>
        <fullName evidence="11">ATP phosphohydrolase [potassium-transporting] C chain</fullName>
    </alternativeName>
    <alternativeName>
        <fullName evidence="11">Potassium-binding and translocating subunit C</fullName>
    </alternativeName>
    <alternativeName>
        <fullName evidence="11">Potassium-translocating ATPase C chain</fullName>
    </alternativeName>
</protein>
<gene>
    <name evidence="11" type="primary">kdpC</name>
    <name evidence="12" type="ORF">EV138_3781</name>
</gene>
<evidence type="ECO:0000256" key="7">
    <source>
        <dbReference type="ARBA" id="ARBA00022958"/>
    </source>
</evidence>
<name>A0A4R7TF81_9ACTN</name>
<dbReference type="HAMAP" id="MF_00276">
    <property type="entry name" value="KdpC"/>
    <property type="match status" value="1"/>
</dbReference>
<evidence type="ECO:0000256" key="8">
    <source>
        <dbReference type="ARBA" id="ARBA00022989"/>
    </source>
</evidence>
<keyword evidence="7 11" id="KW-0630">Potassium</keyword>
<evidence type="ECO:0000256" key="3">
    <source>
        <dbReference type="ARBA" id="ARBA00022538"/>
    </source>
</evidence>
<keyword evidence="10 11" id="KW-0472">Membrane</keyword>
<evidence type="ECO:0000256" key="4">
    <source>
        <dbReference type="ARBA" id="ARBA00022692"/>
    </source>
</evidence>
<sequence>MTSRLPATMRQIGVATRALIVFTIGLGVIYPLAMTGVAQVLFHGNANGSVIQVNGKDVASDLIGQAYTEQATKDGKPEVDADGKPVMVADPLWFQTRPSAVDYDAMGSGASQYGPNNDELLAAIQQRRKAVADLEGVDPAQVPPDALTASGSGLDPQISPAYAALQINRVARERGLGVAEVRQLVKENTSGRTLGFLGEPTVNVVTLNADLAALS</sequence>
<dbReference type="GO" id="GO:0005524">
    <property type="term" value="F:ATP binding"/>
    <property type="evidence" value="ECO:0007669"/>
    <property type="project" value="UniProtKB-UniRule"/>
</dbReference>
<reference evidence="12 13" key="1">
    <citation type="submission" date="2019-03" db="EMBL/GenBank/DDBJ databases">
        <title>Genomic Encyclopedia of Type Strains, Phase III (KMG-III): the genomes of soil and plant-associated and newly described type strains.</title>
        <authorList>
            <person name="Whitman W."/>
        </authorList>
    </citation>
    <scope>NUCLEOTIDE SEQUENCE [LARGE SCALE GENOMIC DNA]</scope>
    <source>
        <strain evidence="12 13">VKM Ac-2575</strain>
    </source>
</reference>
<organism evidence="12 13">
    <name type="scientific">Kribbella voronezhensis</name>
    <dbReference type="NCBI Taxonomy" id="2512212"/>
    <lineage>
        <taxon>Bacteria</taxon>
        <taxon>Bacillati</taxon>
        <taxon>Actinomycetota</taxon>
        <taxon>Actinomycetes</taxon>
        <taxon>Propionibacteriales</taxon>
        <taxon>Kribbellaceae</taxon>
        <taxon>Kribbella</taxon>
    </lineage>
</organism>
<keyword evidence="9 11" id="KW-0406">Ion transport</keyword>
<accession>A0A4R7TF81</accession>
<proteinExistence type="inferred from homology"/>
<dbReference type="PIRSF" id="PIRSF001296">
    <property type="entry name" value="K_ATPase_KdpC"/>
    <property type="match status" value="1"/>
</dbReference>
<dbReference type="OrthoDB" id="9788285at2"/>
<evidence type="ECO:0000256" key="6">
    <source>
        <dbReference type="ARBA" id="ARBA00022840"/>
    </source>
</evidence>
<dbReference type="AlphaFoldDB" id="A0A4R7TF81"/>
<evidence type="ECO:0000256" key="2">
    <source>
        <dbReference type="ARBA" id="ARBA00022475"/>
    </source>
</evidence>
<evidence type="ECO:0000256" key="9">
    <source>
        <dbReference type="ARBA" id="ARBA00023065"/>
    </source>
</evidence>
<keyword evidence="8 11" id="KW-1133">Transmembrane helix</keyword>
<keyword evidence="4 11" id="KW-0812">Transmembrane</keyword>
<comment type="similarity">
    <text evidence="11">Belongs to the KdpC family.</text>
</comment>
<feature type="transmembrane region" description="Helical" evidence="11">
    <location>
        <begin position="12"/>
        <end position="33"/>
    </location>
</feature>
<evidence type="ECO:0000256" key="11">
    <source>
        <dbReference type="HAMAP-Rule" id="MF_00276"/>
    </source>
</evidence>
<evidence type="ECO:0000256" key="1">
    <source>
        <dbReference type="ARBA" id="ARBA00022448"/>
    </source>
</evidence>
<comment type="caution">
    <text evidence="12">The sequence shown here is derived from an EMBL/GenBank/DDBJ whole genome shotgun (WGS) entry which is preliminary data.</text>
</comment>
<dbReference type="Pfam" id="PF02669">
    <property type="entry name" value="KdpC"/>
    <property type="match status" value="1"/>
</dbReference>
<dbReference type="PANTHER" id="PTHR30042">
    <property type="entry name" value="POTASSIUM-TRANSPORTING ATPASE C CHAIN"/>
    <property type="match status" value="1"/>
</dbReference>
<keyword evidence="2 11" id="KW-1003">Cell membrane</keyword>
<keyword evidence="6 11" id="KW-0067">ATP-binding</keyword>
<evidence type="ECO:0000313" key="13">
    <source>
        <dbReference type="Proteomes" id="UP000295151"/>
    </source>
</evidence>
<keyword evidence="1 11" id="KW-0813">Transport</keyword>